<dbReference type="GO" id="GO:0000162">
    <property type="term" value="P:L-tryptophan biosynthetic process"/>
    <property type="evidence" value="ECO:0007669"/>
    <property type="project" value="UniProtKB-KW"/>
</dbReference>
<feature type="domain" description="Glycosyl transferase family 3" evidence="4">
    <location>
        <begin position="4"/>
        <end position="125"/>
    </location>
</feature>
<name>A0A659Q1Y3_SALET</name>
<evidence type="ECO:0000256" key="1">
    <source>
        <dbReference type="ARBA" id="ARBA00022676"/>
    </source>
</evidence>
<proteinExistence type="predicted"/>
<feature type="non-terminal residue" evidence="5">
    <location>
        <position position="1"/>
    </location>
</feature>
<dbReference type="Pfam" id="PF00591">
    <property type="entry name" value="Glycos_transf_3"/>
    <property type="match status" value="1"/>
</dbReference>
<dbReference type="AlphaFoldDB" id="A0A659Q1Y3"/>
<dbReference type="PANTHER" id="PTHR43285:SF2">
    <property type="entry name" value="ANTHRANILATE PHOSPHORIBOSYLTRANSFERASE"/>
    <property type="match status" value="1"/>
</dbReference>
<comment type="caution">
    <text evidence="5">The sequence shown here is derived from an EMBL/GenBank/DDBJ whole genome shotgun (WGS) entry which is preliminary data.</text>
</comment>
<dbReference type="EMBL" id="PYKB01001404">
    <property type="protein sequence ID" value="TGC79396.1"/>
    <property type="molecule type" value="Genomic_DNA"/>
</dbReference>
<keyword evidence="2 5" id="KW-0808">Transferase</keyword>
<evidence type="ECO:0000259" key="4">
    <source>
        <dbReference type="Pfam" id="PF00591"/>
    </source>
</evidence>
<dbReference type="EC" id="2.4.2.18" evidence="5"/>
<dbReference type="Proteomes" id="UP000298491">
    <property type="component" value="Unassembled WGS sequence"/>
</dbReference>
<keyword evidence="1 5" id="KW-0328">Glycosyltransferase</keyword>
<dbReference type="InterPro" id="IPR005940">
    <property type="entry name" value="Anthranilate_Pribosyl_Tfrase"/>
</dbReference>
<keyword evidence="5" id="KW-0315">Glutamine amidotransferase</keyword>
<keyword evidence="3" id="KW-0822">Tryptophan biosynthesis</keyword>
<reference evidence="5 6" key="1">
    <citation type="submission" date="2018-03" db="EMBL/GenBank/DDBJ databases">
        <title>Non-Typhoidal Salmonella genome sequencing and assembly.</title>
        <authorList>
            <person name="Matchawe C."/>
        </authorList>
    </citation>
    <scope>NUCLEOTIDE SEQUENCE [LARGE SCALE GENOMIC DNA]</scope>
    <source>
        <strain evidence="5 6">35dea</strain>
    </source>
</reference>
<dbReference type="InterPro" id="IPR000312">
    <property type="entry name" value="Glycosyl_Trfase_fam3"/>
</dbReference>
<accession>A0A659Q1Y3</accession>
<evidence type="ECO:0000256" key="3">
    <source>
        <dbReference type="ARBA" id="ARBA00022822"/>
    </source>
</evidence>
<dbReference type="PANTHER" id="PTHR43285">
    <property type="entry name" value="ANTHRANILATE PHOSPHORIBOSYLTRANSFERASE"/>
    <property type="match status" value="1"/>
</dbReference>
<keyword evidence="5" id="KW-0456">Lyase</keyword>
<dbReference type="GO" id="GO:0005829">
    <property type="term" value="C:cytosol"/>
    <property type="evidence" value="ECO:0007669"/>
    <property type="project" value="TreeGrafter"/>
</dbReference>
<gene>
    <name evidence="5" type="ORF">C9F09_24115</name>
</gene>
<dbReference type="Gene3D" id="3.40.1030.10">
    <property type="entry name" value="Nucleoside phosphorylase/phosphoribosyltransferase catalytic domain"/>
    <property type="match status" value="1"/>
</dbReference>
<evidence type="ECO:0000313" key="5">
    <source>
        <dbReference type="EMBL" id="TGC79396.1"/>
    </source>
</evidence>
<keyword evidence="3" id="KW-0028">Amino-acid biosynthesis</keyword>
<dbReference type="GO" id="GO:0004048">
    <property type="term" value="F:anthranilate phosphoribosyltransferase activity"/>
    <property type="evidence" value="ECO:0007669"/>
    <property type="project" value="UniProtKB-EC"/>
</dbReference>
<dbReference type="SUPFAM" id="SSF52418">
    <property type="entry name" value="Nucleoside phosphorylase/phosphoribosyltransferase catalytic domain"/>
    <property type="match status" value="1"/>
</dbReference>
<dbReference type="GO" id="GO:0004049">
    <property type="term" value="F:anthranilate synthase activity"/>
    <property type="evidence" value="ECO:0007669"/>
    <property type="project" value="UniProtKB-EC"/>
</dbReference>
<protein>
    <submittedName>
        <fullName evidence="5">Bifunctional glutamine amidotransferase/anthranilate phosphoribosyltransferase</fullName>
        <ecNumber evidence="5">2.4.2.18</ecNumber>
        <ecNumber evidence="5">4.1.3.27</ecNumber>
    </submittedName>
</protein>
<evidence type="ECO:0000313" key="6">
    <source>
        <dbReference type="Proteomes" id="UP000298491"/>
    </source>
</evidence>
<sequence length="135" mass="14379">PAPPMAVPYRRLGYPRAAGGHSGGMEEVALHAPTIVAELHDGEIKSYQLTAEDFGLTPYHQDQLAGGTPEENRDILTRLLQGKGDAAHEAAVAANVAMLMRLHGQEDLKANAQTVLDVLRNGTAYDRVTALAARG</sequence>
<keyword evidence="3" id="KW-0057">Aromatic amino acid biosynthesis</keyword>
<organism evidence="5 6">
    <name type="scientific">Salmonella enterica subsp. enterica serovar Wilhelmsburg</name>
    <dbReference type="NCBI Taxonomy" id="1960126"/>
    <lineage>
        <taxon>Bacteria</taxon>
        <taxon>Pseudomonadati</taxon>
        <taxon>Pseudomonadota</taxon>
        <taxon>Gammaproteobacteria</taxon>
        <taxon>Enterobacterales</taxon>
        <taxon>Enterobacteriaceae</taxon>
        <taxon>Salmonella</taxon>
    </lineage>
</organism>
<evidence type="ECO:0000256" key="2">
    <source>
        <dbReference type="ARBA" id="ARBA00022679"/>
    </source>
</evidence>
<dbReference type="EC" id="4.1.3.27" evidence="5"/>
<dbReference type="InterPro" id="IPR035902">
    <property type="entry name" value="Nuc_phospho_transferase"/>
</dbReference>